<accession>D0FY11</accession>
<name>D0FY11_DUNSA</name>
<evidence type="ECO:0000259" key="1">
    <source>
        <dbReference type="SMART" id="SM00507"/>
    </source>
</evidence>
<dbReference type="GO" id="GO:0004519">
    <property type="term" value="F:endonuclease activity"/>
    <property type="evidence" value="ECO:0007669"/>
    <property type="project" value="UniProtKB-KW"/>
</dbReference>
<dbReference type="SMART" id="SM00507">
    <property type="entry name" value="HNHc"/>
    <property type="match status" value="1"/>
</dbReference>
<dbReference type="EMBL" id="GQ250046">
    <property type="protein sequence ID" value="ACS95096.1"/>
    <property type="molecule type" value="Genomic_DNA"/>
</dbReference>
<geneLocation type="chloroplast" evidence="2"/>
<dbReference type="GO" id="GO:0003676">
    <property type="term" value="F:nucleic acid binding"/>
    <property type="evidence" value="ECO:0007669"/>
    <property type="project" value="InterPro"/>
</dbReference>
<sequence length="293" mass="33562">MQGTLKQQDLLLLYFNNANSILTIPLVYNLKKDSKSFDGKFPNLQDLLNDKNKGIDIYSVFLKKATERAKKAIKENSNTYTEVHHIIPRHAGGSDDKENLTVLLYNDHVLAHYVRWAQYNEPGDKIAYSIMASENVEARKIRAVVAGSMGGPRAQKLFKETNKGWFNSETQRILGIKGAEVNRQNQTGGFDPLNLVKANEALEEKLKTPQEKAKFFQTQKENLEQGRNTQKEMQKNLGDPASQRLKSISFHGIVINNKRYYIDHEQRTYLCDTTLAYYLEKAPSRPPKKKKQE</sequence>
<gene>
    <name evidence="2" type="primary">orf294</name>
</gene>
<dbReference type="Pfam" id="PF01844">
    <property type="entry name" value="HNH"/>
    <property type="match status" value="1"/>
</dbReference>
<keyword evidence="2" id="KW-0378">Hydrolase</keyword>
<feature type="domain" description="HNH nuclease" evidence="1">
    <location>
        <begin position="56"/>
        <end position="109"/>
    </location>
</feature>
<keyword evidence="2" id="KW-0150">Chloroplast</keyword>
<keyword evidence="2" id="KW-0540">Nuclease</keyword>
<protein>
    <submittedName>
        <fullName evidence="2">HNH homing endonuclease</fullName>
    </submittedName>
</protein>
<organism evidence="2">
    <name type="scientific">Dunaliella salina</name>
    <name type="common">Green alga</name>
    <name type="synonym">Protococcus salinus</name>
    <dbReference type="NCBI Taxonomy" id="3046"/>
    <lineage>
        <taxon>Eukaryota</taxon>
        <taxon>Viridiplantae</taxon>
        <taxon>Chlorophyta</taxon>
        <taxon>core chlorophytes</taxon>
        <taxon>Chlorophyceae</taxon>
        <taxon>CS clade</taxon>
        <taxon>Chlamydomonadales</taxon>
        <taxon>Dunaliellaceae</taxon>
        <taxon>Dunaliella</taxon>
    </lineage>
</organism>
<keyword evidence="2" id="KW-0934">Plastid</keyword>
<proteinExistence type="predicted"/>
<dbReference type="InterPro" id="IPR002711">
    <property type="entry name" value="HNH"/>
</dbReference>
<dbReference type="AlphaFoldDB" id="D0FY11"/>
<dbReference type="InterPro" id="IPR003615">
    <property type="entry name" value="HNH_nuc"/>
</dbReference>
<dbReference type="GO" id="GO:0008270">
    <property type="term" value="F:zinc ion binding"/>
    <property type="evidence" value="ECO:0007669"/>
    <property type="project" value="InterPro"/>
</dbReference>
<reference evidence="2" key="1">
    <citation type="journal article" date="2010" name="BMC Plant Biol.">
        <title>The Dunaliella salina organelle genomes: large sequences, inflated with intronic and intergenic DNA.</title>
        <authorList>
            <person name="Smith D.R."/>
            <person name="Lee R.W."/>
            <person name="Cushman J.C."/>
            <person name="Magnuson J.K."/>
            <person name="Tran D."/>
            <person name="Polle J.E."/>
        </authorList>
    </citation>
    <scope>NUCLEOTIDE SEQUENCE</scope>
    <source>
        <strain evidence="2">CCAP 19/18</strain>
    </source>
</reference>
<evidence type="ECO:0000313" key="2">
    <source>
        <dbReference type="EMBL" id="ACS95096.1"/>
    </source>
</evidence>
<dbReference type="RefSeq" id="YP_005089834.1">
    <property type="nucleotide sequence ID" value="NC_016732.1"/>
</dbReference>
<keyword evidence="2" id="KW-0255">Endonuclease</keyword>
<dbReference type="CDD" id="cd00085">
    <property type="entry name" value="HNHc"/>
    <property type="match status" value="1"/>
</dbReference>
<dbReference type="GeneID" id="11541814"/>